<dbReference type="STRING" id="591159.SSQG_07712"/>
<organism evidence="1 2">
    <name type="scientific">Streptomyces viridochromogenes (strain DSM 40736 / JCM 4977 / BCRC 1201 / Tue 494)</name>
    <dbReference type="NCBI Taxonomy" id="591159"/>
    <lineage>
        <taxon>Bacteria</taxon>
        <taxon>Bacillati</taxon>
        <taxon>Actinomycetota</taxon>
        <taxon>Actinomycetes</taxon>
        <taxon>Kitasatosporales</taxon>
        <taxon>Streptomycetaceae</taxon>
        <taxon>Streptomyces</taxon>
    </lineage>
</organism>
<dbReference type="OrthoDB" id="981968at2"/>
<name>D9XI15_STRVT</name>
<dbReference type="eggNOG" id="ENOG502Z8GP">
    <property type="taxonomic scope" value="Bacteria"/>
</dbReference>
<dbReference type="HOGENOM" id="CLU_047094_0_0_11"/>
<dbReference type="RefSeq" id="WP_003995343.1">
    <property type="nucleotide sequence ID" value="NZ_GG657757.1"/>
</dbReference>
<evidence type="ECO:0000313" key="2">
    <source>
        <dbReference type="Proteomes" id="UP000004184"/>
    </source>
</evidence>
<sequence length="382" mass="42388">MMTRSLFDLARKMTPEKVSREFRDFSGAHAYTAARRLMDETFADFPDVDHSFVREFQTAGFSARVFELALFAALREQGKELDRTSPAPDFLTTGDTPVAIEATTTNPPQGETADDEDIAAAVRRLIPDDMEEAQAEFTMQIGKALRRKLEHRDAQGHAYWEKPHVDGVPFVIAVQSFHNPSALIHTVNSLATYLYGIRDIATRDNHGSLVLNSQVVTEHRHKHKTIPSGLFAQPEAENLAAVIFTNSATVSKFSRMGTERGYGPEDVAMARVGLAYDPDPNASVAVPFGYVIGDYGPEDHETFSEGFHVLHNPWTRTPVAAGALDGFTEHHLQPDGRTLTTIRHPDYYLSRTWILQGEGGGNPVQTARRRVQQYLAGPEGAR</sequence>
<reference evidence="2" key="1">
    <citation type="submission" date="2009-02" db="EMBL/GenBank/DDBJ databases">
        <title>Annotation of Streptomyces viridochromogenes strain DSM 40736.</title>
        <authorList>
            <consortium name="The Broad Institute Genome Sequencing Platform"/>
            <consortium name="Broad Institute Microbial Sequencing Center"/>
            <person name="Fischbach M."/>
            <person name="Godfrey P."/>
            <person name="Ward D."/>
            <person name="Young S."/>
            <person name="Zeng Q."/>
            <person name="Koehrsen M."/>
            <person name="Alvarado L."/>
            <person name="Berlin A.M."/>
            <person name="Bochicchio J."/>
            <person name="Borenstein D."/>
            <person name="Chapman S.B."/>
            <person name="Chen Z."/>
            <person name="Engels R."/>
            <person name="Freedman E."/>
            <person name="Gellesch M."/>
            <person name="Goldberg J."/>
            <person name="Griggs A."/>
            <person name="Gujja S."/>
            <person name="Heilman E.R."/>
            <person name="Heiman D.I."/>
            <person name="Hepburn T.A."/>
            <person name="Howarth C."/>
            <person name="Jen D."/>
            <person name="Larson L."/>
            <person name="Lewis B."/>
            <person name="Mehta T."/>
            <person name="Park D."/>
            <person name="Pearson M."/>
            <person name="Richards J."/>
            <person name="Roberts A."/>
            <person name="Saif S."/>
            <person name="Shea T.D."/>
            <person name="Shenoy N."/>
            <person name="Sisk P."/>
            <person name="Stolte C."/>
            <person name="Sykes S.N."/>
            <person name="Thomson T."/>
            <person name="Walk T."/>
            <person name="White J."/>
            <person name="Yandava C."/>
            <person name="Straight P."/>
            <person name="Clardy J."/>
            <person name="Hung D."/>
            <person name="Kolter R."/>
            <person name="Mekalanos J."/>
            <person name="Walker S."/>
            <person name="Walsh C.T."/>
            <person name="Wieland-Brown L.C."/>
            <person name="Haas B."/>
            <person name="Nusbaum C."/>
            <person name="Birren B."/>
        </authorList>
    </citation>
    <scope>NUCLEOTIDE SEQUENCE [LARGE SCALE GENOMIC DNA]</scope>
    <source>
        <strain evidence="2">DSM 40736 / JCM 4977 / BCRC 1201 / Tue 494</strain>
    </source>
</reference>
<dbReference type="Proteomes" id="UP000004184">
    <property type="component" value="Unassembled WGS sequence"/>
</dbReference>
<accession>D9XI15</accession>
<dbReference type="AlphaFoldDB" id="D9XI15"/>
<dbReference type="EMBL" id="GG657757">
    <property type="protein sequence ID" value="EFL37194.1"/>
    <property type="molecule type" value="Genomic_DNA"/>
</dbReference>
<keyword evidence="2" id="KW-1185">Reference proteome</keyword>
<proteinExistence type="predicted"/>
<evidence type="ECO:0000313" key="1">
    <source>
        <dbReference type="EMBL" id="EFL37194.1"/>
    </source>
</evidence>
<protein>
    <submittedName>
        <fullName evidence="1">Uncharacterized protein</fullName>
    </submittedName>
</protein>
<gene>
    <name evidence="1" type="ORF">SSQG_07712</name>
</gene>